<dbReference type="GO" id="GO:0005524">
    <property type="term" value="F:ATP binding"/>
    <property type="evidence" value="ECO:0007669"/>
    <property type="project" value="UniProtKB-KW"/>
</dbReference>
<dbReference type="Pfam" id="PF04265">
    <property type="entry name" value="TPK_B1_binding"/>
    <property type="match status" value="1"/>
</dbReference>
<evidence type="ECO:0000313" key="6">
    <source>
        <dbReference type="EMBL" id="XCA32934.1"/>
    </source>
</evidence>
<accession>A0AAU7YGN0</accession>
<sequence length="94" mass="10555">MVGYTLQKGTTHFFSLSKNTKISLLGMPTAQISTKGLKWELYLSNLAFPGKNSCFNRSLRDKVSIEVHSGICLVMVYLEAVDDAARHHVRQVKK</sequence>
<keyword evidence="2" id="KW-0547">Nucleotide-binding</keyword>
<dbReference type="AlphaFoldDB" id="A0AAU7YGN0"/>
<gene>
    <name evidence="6" type="ORF">ABS808_03890</name>
</gene>
<organism evidence="6">
    <name type="scientific">Wolbachia endosymbiont of Polyergus mexicanus</name>
    <dbReference type="NCBI Taxonomy" id="3171167"/>
    <lineage>
        <taxon>Bacteria</taxon>
        <taxon>Pseudomonadati</taxon>
        <taxon>Pseudomonadota</taxon>
        <taxon>Alphaproteobacteria</taxon>
        <taxon>Rickettsiales</taxon>
        <taxon>Anaplasmataceae</taxon>
        <taxon>Wolbachieae</taxon>
        <taxon>Wolbachia</taxon>
    </lineage>
</organism>
<name>A0AAU7YGN0_9RICK</name>
<dbReference type="InterPro" id="IPR036759">
    <property type="entry name" value="TPK_catalytic_sf"/>
</dbReference>
<dbReference type="GO" id="GO:0009229">
    <property type="term" value="P:thiamine diphosphate biosynthetic process"/>
    <property type="evidence" value="ECO:0007669"/>
    <property type="project" value="InterPro"/>
</dbReference>
<evidence type="ECO:0000256" key="4">
    <source>
        <dbReference type="ARBA" id="ARBA00022840"/>
    </source>
</evidence>
<dbReference type="InterPro" id="IPR007373">
    <property type="entry name" value="Thiamin_PyroPKinase_B1-bd"/>
</dbReference>
<evidence type="ECO:0000256" key="1">
    <source>
        <dbReference type="ARBA" id="ARBA00022679"/>
    </source>
</evidence>
<dbReference type="SUPFAM" id="SSF63862">
    <property type="entry name" value="Thiamin pyrophosphokinase, substrate-binding domain"/>
    <property type="match status" value="1"/>
</dbReference>
<protein>
    <recommendedName>
        <fullName evidence="5">Thiamin pyrophosphokinase thiamin-binding domain-containing protein</fullName>
    </recommendedName>
</protein>
<proteinExistence type="predicted"/>
<evidence type="ECO:0000259" key="5">
    <source>
        <dbReference type="SMART" id="SM00983"/>
    </source>
</evidence>
<dbReference type="InterPro" id="IPR036371">
    <property type="entry name" value="TPK_B1-bd_sf"/>
</dbReference>
<evidence type="ECO:0000256" key="3">
    <source>
        <dbReference type="ARBA" id="ARBA00022777"/>
    </source>
</evidence>
<keyword evidence="4" id="KW-0067">ATP-binding</keyword>
<dbReference type="GO" id="GO:0016301">
    <property type="term" value="F:kinase activity"/>
    <property type="evidence" value="ECO:0007669"/>
    <property type="project" value="UniProtKB-KW"/>
</dbReference>
<dbReference type="GO" id="GO:0004788">
    <property type="term" value="F:thiamine diphosphokinase activity"/>
    <property type="evidence" value="ECO:0007669"/>
    <property type="project" value="InterPro"/>
</dbReference>
<dbReference type="Gene3D" id="3.40.50.10240">
    <property type="entry name" value="Thiamin pyrophosphokinase, catalytic domain"/>
    <property type="match status" value="1"/>
</dbReference>
<keyword evidence="1" id="KW-0808">Transferase</keyword>
<dbReference type="SMART" id="SM00983">
    <property type="entry name" value="TPK_B1_binding"/>
    <property type="match status" value="1"/>
</dbReference>
<feature type="domain" description="Thiamin pyrophosphokinase thiamin-binding" evidence="5">
    <location>
        <begin position="9"/>
        <end position="73"/>
    </location>
</feature>
<dbReference type="GO" id="GO:0030975">
    <property type="term" value="F:thiamine binding"/>
    <property type="evidence" value="ECO:0007669"/>
    <property type="project" value="InterPro"/>
</dbReference>
<dbReference type="EMBL" id="CP158586">
    <property type="protein sequence ID" value="XCA32934.1"/>
    <property type="molecule type" value="Genomic_DNA"/>
</dbReference>
<reference evidence="6" key="1">
    <citation type="submission" date="2024-06" db="EMBL/GenBank/DDBJ databases">
        <title>Genome assembly of the Polyergus mexicanus.</title>
        <authorList>
            <person name="Cash E."/>
            <person name="Tustsui N.D."/>
            <person name="Ward P."/>
            <person name="Nguyen O."/>
            <person name="Sahasrabudhe R."/>
            <person name="Fairbairn C.W."/>
            <person name="Seligmann W.E."/>
            <person name="Sacco S."/>
            <person name="Beraut E."/>
            <person name="Miller C."/>
            <person name="Toffelmier E."/>
            <person name="Shaffer H.B."/>
        </authorList>
    </citation>
    <scope>NUCLEOTIDE SEQUENCE</scope>
    <source>
        <strain evidence="6">NDT 795.1</strain>
    </source>
</reference>
<keyword evidence="3" id="KW-0418">Kinase</keyword>
<evidence type="ECO:0000256" key="2">
    <source>
        <dbReference type="ARBA" id="ARBA00022741"/>
    </source>
</evidence>